<reference evidence="2 3" key="1">
    <citation type="submission" date="2020-12" db="EMBL/GenBank/DDBJ databases">
        <authorList>
            <person name="Awala S.I."/>
            <person name="Gwak J.-H."/>
            <person name="Kim S.-J."/>
            <person name="Rhee S.-K."/>
        </authorList>
    </citation>
    <scope>NUCLEOTIDE SEQUENCE [LARGE SCALE GENOMIC DNA]</scope>
    <source>
        <strain evidence="2 3">IT5</strain>
    </source>
</reference>
<gene>
    <name evidence="2" type="ORF">EM20IM_07490</name>
</gene>
<dbReference type="InterPro" id="IPR000361">
    <property type="entry name" value="ATAP_core_dom"/>
</dbReference>
<proteinExistence type="predicted"/>
<dbReference type="SUPFAM" id="SSF89360">
    <property type="entry name" value="HesB-like domain"/>
    <property type="match status" value="1"/>
</dbReference>
<dbReference type="Gene3D" id="2.60.300.12">
    <property type="entry name" value="HesB-like domain"/>
    <property type="match status" value="1"/>
</dbReference>
<name>A0ABX7PUD8_9BACT</name>
<dbReference type="RefSeq" id="WP_012462795.1">
    <property type="nucleotide sequence ID" value="NZ_CP065956.1"/>
</dbReference>
<dbReference type="PANTHER" id="PTHR43011">
    <property type="entry name" value="IRON-SULFUR CLUSTER ASSEMBLY 2 HOMOLOG, MITOCHONDRIAL"/>
    <property type="match status" value="1"/>
</dbReference>
<dbReference type="PANTHER" id="PTHR43011:SF1">
    <property type="entry name" value="IRON-SULFUR CLUSTER ASSEMBLY 2 HOMOLOG, MITOCHONDRIAL"/>
    <property type="match status" value="1"/>
</dbReference>
<evidence type="ECO:0000313" key="3">
    <source>
        <dbReference type="Proteomes" id="UP000663088"/>
    </source>
</evidence>
<organism evidence="2 3">
    <name type="scientific">Candidatus Methylacidiphilum infernorum</name>
    <dbReference type="NCBI Taxonomy" id="511746"/>
    <lineage>
        <taxon>Bacteria</taxon>
        <taxon>Pseudomonadati</taxon>
        <taxon>Verrucomicrobiota</taxon>
        <taxon>Methylacidiphilae</taxon>
        <taxon>Methylacidiphilales</taxon>
        <taxon>Methylacidiphilaceae</taxon>
        <taxon>Methylacidiphilum (ex Ratnadevi et al. 2023)</taxon>
    </lineage>
</organism>
<dbReference type="EMBL" id="CP065956">
    <property type="protein sequence ID" value="QSR86338.1"/>
    <property type="molecule type" value="Genomic_DNA"/>
</dbReference>
<dbReference type="InterPro" id="IPR035903">
    <property type="entry name" value="HesB-like_dom_sf"/>
</dbReference>
<evidence type="ECO:0000313" key="2">
    <source>
        <dbReference type="EMBL" id="QSR86338.1"/>
    </source>
</evidence>
<keyword evidence="3" id="KW-1185">Reference proteome</keyword>
<sequence>MKIAITPNAKGFISRMIRMCGGSKNAGMRLTVGEGGCSGLNTEFSVEEKPWEGDLVWEDGIKLFIPQECAPYFDDAIIHFVETPMETRLIVLSGKRAQNSCGCSSSPQTG</sequence>
<feature type="domain" description="Core" evidence="1">
    <location>
        <begin position="1"/>
        <end position="104"/>
    </location>
</feature>
<accession>A0ABX7PUD8</accession>
<dbReference type="Proteomes" id="UP000663088">
    <property type="component" value="Chromosome"/>
</dbReference>
<evidence type="ECO:0000259" key="1">
    <source>
        <dbReference type="Pfam" id="PF01521"/>
    </source>
</evidence>
<dbReference type="Pfam" id="PF01521">
    <property type="entry name" value="Fe-S_biosyn"/>
    <property type="match status" value="1"/>
</dbReference>
<protein>
    <submittedName>
        <fullName evidence="2">Fe-S cluster assembly scaffold protein SufA</fullName>
    </submittedName>
</protein>